<dbReference type="Pfam" id="PF01145">
    <property type="entry name" value="Band_7"/>
    <property type="match status" value="1"/>
</dbReference>
<dbReference type="GO" id="GO:0008233">
    <property type="term" value="F:peptidase activity"/>
    <property type="evidence" value="ECO:0007669"/>
    <property type="project" value="UniProtKB-KW"/>
</dbReference>
<keyword evidence="3" id="KW-0645">Protease</keyword>
<sequence>MGKEITASGASGARRVFSAKNTPLLLLALLLPAIGLGACGRAAPDSGQEAVLIRKPWVFGHGGIEAEPVKTGLTYTAITTQVVYISVMPQLMREHFADIMTSDGVPLSFDGYVQLRVIDSVKLVDKFGGALDDVADAHAEGGRLPAWYAYNLQGPIRNTIRMAVKKYGLNEIAIAYTADEKIEHEVKLAIAAYIAKRGMPVELVDFNLGKTNPPDAIRDQRVRTAAEQQRQITEKQTQLAEEARKGAELARADADNAYREKMQLTPEQFIRLQQIDMQRQVCNGGKCTFIIGGNVTPVVPVK</sequence>
<dbReference type="InterPro" id="IPR001107">
    <property type="entry name" value="Band_7"/>
</dbReference>
<dbReference type="Proteomes" id="UP000570514">
    <property type="component" value="Unassembled WGS sequence"/>
</dbReference>
<gene>
    <name evidence="3" type="ORF">FHS83_002311</name>
</gene>
<evidence type="ECO:0000259" key="2">
    <source>
        <dbReference type="Pfam" id="PF01145"/>
    </source>
</evidence>
<dbReference type="Gene3D" id="3.30.479.30">
    <property type="entry name" value="Band 7 domain"/>
    <property type="match status" value="1"/>
</dbReference>
<comment type="subcellular location">
    <subcellularLocation>
        <location evidence="1">Membrane</location>
        <topology evidence="1">Single-pass membrane protein</topology>
    </subcellularLocation>
</comment>
<dbReference type="GO" id="GO:0016020">
    <property type="term" value="C:membrane"/>
    <property type="evidence" value="ECO:0007669"/>
    <property type="project" value="UniProtKB-SubCell"/>
</dbReference>
<dbReference type="SUPFAM" id="SSF117892">
    <property type="entry name" value="Band 7/SPFH domain"/>
    <property type="match status" value="1"/>
</dbReference>
<evidence type="ECO:0000313" key="4">
    <source>
        <dbReference type="Proteomes" id="UP000570514"/>
    </source>
</evidence>
<dbReference type="GO" id="GO:0006508">
    <property type="term" value="P:proteolysis"/>
    <property type="evidence" value="ECO:0007669"/>
    <property type="project" value="UniProtKB-KW"/>
</dbReference>
<dbReference type="RefSeq" id="WP_167083117.1">
    <property type="nucleotide sequence ID" value="NZ_BAAADC010000001.1"/>
</dbReference>
<keyword evidence="4" id="KW-1185">Reference proteome</keyword>
<name>A0A846N0A4_9PROT</name>
<reference evidence="3 4" key="1">
    <citation type="submission" date="2020-03" db="EMBL/GenBank/DDBJ databases">
        <title>Genomic Encyclopedia of Type Strains, Phase IV (KMG-IV): sequencing the most valuable type-strain genomes for metagenomic binning, comparative biology and taxonomic classification.</title>
        <authorList>
            <person name="Goeker M."/>
        </authorList>
    </citation>
    <scope>NUCLEOTIDE SEQUENCE [LARGE SCALE GENOMIC DNA]</scope>
    <source>
        <strain evidence="3 4">DSM 19867</strain>
    </source>
</reference>
<dbReference type="EMBL" id="JAASRM010000001">
    <property type="protein sequence ID" value="NIK88993.1"/>
    <property type="molecule type" value="Genomic_DNA"/>
</dbReference>
<organism evidence="3 4">
    <name type="scientific">Rhizomicrobium palustre</name>
    <dbReference type="NCBI Taxonomy" id="189966"/>
    <lineage>
        <taxon>Bacteria</taxon>
        <taxon>Pseudomonadati</taxon>
        <taxon>Pseudomonadota</taxon>
        <taxon>Alphaproteobacteria</taxon>
        <taxon>Micropepsales</taxon>
        <taxon>Micropepsaceae</taxon>
        <taxon>Rhizomicrobium</taxon>
    </lineage>
</organism>
<dbReference type="InterPro" id="IPR036013">
    <property type="entry name" value="Band_7/SPFH_dom_sf"/>
</dbReference>
<comment type="caution">
    <text evidence="3">The sequence shown here is derived from an EMBL/GenBank/DDBJ whole genome shotgun (WGS) entry which is preliminary data.</text>
</comment>
<protein>
    <submittedName>
        <fullName evidence="3">Regulator of protease activity HflC (Stomatin/prohibitin superfamily)</fullName>
    </submittedName>
</protein>
<evidence type="ECO:0000256" key="1">
    <source>
        <dbReference type="ARBA" id="ARBA00004167"/>
    </source>
</evidence>
<evidence type="ECO:0000313" key="3">
    <source>
        <dbReference type="EMBL" id="NIK88993.1"/>
    </source>
</evidence>
<keyword evidence="3" id="KW-0378">Hydrolase</keyword>
<accession>A0A846N0A4</accession>
<dbReference type="AlphaFoldDB" id="A0A846N0A4"/>
<proteinExistence type="predicted"/>
<feature type="domain" description="Band 7" evidence="2">
    <location>
        <begin position="47"/>
        <end position="239"/>
    </location>
</feature>